<dbReference type="EMBL" id="DS268109">
    <property type="protein sequence ID" value="KMM65453.1"/>
    <property type="molecule type" value="Genomic_DNA"/>
</dbReference>
<feature type="region of interest" description="Disordered" evidence="19">
    <location>
        <begin position="567"/>
        <end position="599"/>
    </location>
</feature>
<dbReference type="PROSITE" id="PS50967">
    <property type="entry name" value="HRDC"/>
    <property type="match status" value="1"/>
</dbReference>
<keyword evidence="8" id="KW-0378">Hydrolase</keyword>
<evidence type="ECO:0000256" key="11">
    <source>
        <dbReference type="ARBA" id="ARBA00022840"/>
    </source>
</evidence>
<dbReference type="InterPro" id="IPR002464">
    <property type="entry name" value="DNA/RNA_helicase_DEAH_CS"/>
</dbReference>
<evidence type="ECO:0000256" key="13">
    <source>
        <dbReference type="ARBA" id="ARBA00023204"/>
    </source>
</evidence>
<evidence type="ECO:0000256" key="19">
    <source>
        <dbReference type="SAM" id="MobiDB-lite"/>
    </source>
</evidence>
<dbReference type="SUPFAM" id="SSF52540">
    <property type="entry name" value="P-loop containing nucleoside triphosphate hydrolases"/>
    <property type="match status" value="1"/>
</dbReference>
<dbReference type="GO" id="GO:0003677">
    <property type="term" value="F:DNA binding"/>
    <property type="evidence" value="ECO:0007669"/>
    <property type="project" value="UniProtKB-KW"/>
</dbReference>
<dbReference type="Proteomes" id="UP000054567">
    <property type="component" value="Unassembled WGS sequence"/>
</dbReference>
<feature type="region of interest" description="Disordered" evidence="19">
    <location>
        <begin position="1291"/>
        <end position="1310"/>
    </location>
</feature>
<dbReference type="Gene3D" id="1.10.10.10">
    <property type="entry name" value="Winged helix-like DNA-binding domain superfamily/Winged helix DNA-binding domain"/>
    <property type="match status" value="1"/>
</dbReference>
<dbReference type="PANTHER" id="PTHR13710">
    <property type="entry name" value="DNA HELICASE RECQ FAMILY MEMBER"/>
    <property type="match status" value="1"/>
</dbReference>
<feature type="region of interest" description="Disordered" evidence="19">
    <location>
        <begin position="1428"/>
        <end position="1569"/>
    </location>
</feature>
<evidence type="ECO:0000256" key="8">
    <source>
        <dbReference type="ARBA" id="ARBA00022801"/>
    </source>
</evidence>
<evidence type="ECO:0000256" key="3">
    <source>
        <dbReference type="ARBA" id="ARBA00005446"/>
    </source>
</evidence>
<keyword evidence="14" id="KW-0413">Isomerase</keyword>
<feature type="compositionally biased region" description="Low complexity" evidence="19">
    <location>
        <begin position="1470"/>
        <end position="1485"/>
    </location>
</feature>
<dbReference type="InterPro" id="IPR036388">
    <property type="entry name" value="WH-like_DNA-bd_sf"/>
</dbReference>
<dbReference type="SUPFAM" id="SSF47819">
    <property type="entry name" value="HRDC-like"/>
    <property type="match status" value="1"/>
</dbReference>
<sequence>MTQHNLGDHLIWLLNRPQESFAAVEIQTRHRDRGSEPVRRDFAGQFPPTHPNTAQSAVSYPFGTIGLDSTAQPSHENADDGVSPGTGNMAWLQFAPTSPSRSKLLCLDTKAGSATESSTSSKRKNEFVLEAPSSSKSRSRKTPKKNSSTESPLTKADIWRSPSFKPKYPFDQALLPDDIESIDLTNDLEHHTSSSGTISAFGEPQRLWTEDYAAHREPLVSNQGRKRKSDEYERDLPPSGESSPRRRTPTPTKAKTPNLMNSWSQKTPKHSSPLKTRLITISDSEEEASDAIWEAEPEGRARTSLSSAELHPRVQHKKNQSALLTDDKCDTTKQKPCDLQSGAMPPATDARFPLENDNPLFSRFLNIADSFMTDALKKVNSERDRKANSAYQHVINGSAPPADVLEEIKALLSRVKAIESLCREKKEYLTLRNKLDELKFRLMQHIQTGDVPESSSSDVIECRHLEMDMLQRREKIVGLIQEAEIFIDSETGSFSNAQTPDHRVLVSGTKISEVRTAPAGRRSSSQFLAGVSGYTHAMSLPTPVTTCPQRKYSYRSDSGTKTFANTSVTRAGSTRPFEDSFDAPWRNSPGVSPSNKPYQDIDDLKFDDDVFDDGDLFSRTMGTPLRPGSDIEYDVDADDDDMLEAAEDFESSMHRPTRDVLQESNINFARSPPRKKMQVSGTPAVVEGMNYPWSADVKAALRDIFNLRGFRPNQLEAINATLSGKDAFVLMPTGGGKSLCYQLPSVVQSGRTRGVTVVISPLLSLMDDQVGQLRSLSVKAHFINGSLKAAERRQILEYLQDPRVEDQIQLLYVTPEMVNKSQAMLDTLRQLHRRKKFARLVIDEAHCVSQWGHDFRPDYKELGDFRRHFPGVPLMALTATATQNVKVDVIHNLGMDGCEKFTQSFNRPNLTYEVRVKGNHEDVLENIAKIIDFHYGKTGIIYCLSRKNCEKVAKDLCTKYHVKATHYHAGMAPDDRIRVQREWQDGKHNVIVATIAFGMGIDKPDVRFVIHHTIPKSLEGYYQETGRAGRDGKRSECFLFYGYRDVVAIRKIIDDEKNGRKDRQQKDRQHQMLQHVVQFCQNKSDCRRVQILAYFSENFKRENCMRTCDNCQSGSKHEILDFTRYATAALKLVSRLQNDRVTLLYCIDVFRGINPKRFWREEHTRIEEYGMGADLDRNDVERLFGKLVAEGALVERNIPNHKNMTEQFVELGPRAADFRSGCQKFTLAVRVSPNSKKLTKPLSKSQKRNLGSNVTGVRAVMDELPQSTNVSSPIQSVSRRRARKQCANSFEDDLEEENESDSDGFEPIRQGGRLLRSRVRDVGPRITDDGSRHGLTQLQTMILDEFLLMAKKECQAIMLKKNLRSQPFPDRVLREMGIRFPKNKSQLLRIPDIDPEKVDLYGDKFLKLVDMSKQRYDEFTADAVDNHDREELPVPDPNHNVVTIISDDERDDDDYREYPNPSEETGATKSRYFSRPSQSSTSFRSRMTEYQSSQKNNSSPGKPRTSRKGSFSSKSDRAPRQARKDKSFSSGSGKKARSGQWRSKSSSSRSKHAPKSKASNSLAIGMMPT</sequence>
<dbReference type="SMART" id="SM00956">
    <property type="entry name" value="RQC"/>
    <property type="match status" value="1"/>
</dbReference>
<name>A0A0J6F5I9_COCPO</name>
<dbReference type="GO" id="GO:0005524">
    <property type="term" value="F:ATP binding"/>
    <property type="evidence" value="ECO:0007669"/>
    <property type="project" value="UniProtKB-KW"/>
</dbReference>
<dbReference type="GO" id="GO:0006260">
    <property type="term" value="P:DNA replication"/>
    <property type="evidence" value="ECO:0007669"/>
    <property type="project" value="UniProtKB-KW"/>
</dbReference>
<keyword evidence="15" id="KW-0539">Nucleus</keyword>
<dbReference type="InterPro" id="IPR032284">
    <property type="entry name" value="RecQ_Zn-bd"/>
</dbReference>
<dbReference type="FunFam" id="3.40.50.300:FF:000340">
    <property type="entry name" value="Bloom syndrome, RecQ helicase"/>
    <property type="match status" value="1"/>
</dbReference>
<dbReference type="PROSITE" id="PS51194">
    <property type="entry name" value="HELICASE_CTER"/>
    <property type="match status" value="1"/>
</dbReference>
<dbReference type="SMART" id="SM00490">
    <property type="entry name" value="HELICc"/>
    <property type="match status" value="1"/>
</dbReference>
<evidence type="ECO:0000256" key="1">
    <source>
        <dbReference type="ARBA" id="ARBA00001947"/>
    </source>
</evidence>
<dbReference type="EC" id="5.6.2.4" evidence="17"/>
<evidence type="ECO:0000313" key="23">
    <source>
        <dbReference type="EMBL" id="KMM65453.1"/>
    </source>
</evidence>
<feature type="compositionally biased region" description="Low complexity" evidence="19">
    <location>
        <begin position="1528"/>
        <end position="1548"/>
    </location>
</feature>
<evidence type="ECO:0000259" key="22">
    <source>
        <dbReference type="PROSITE" id="PS51194"/>
    </source>
</evidence>
<dbReference type="PANTHER" id="PTHR13710:SF153">
    <property type="entry name" value="RECQ-LIKE DNA HELICASE BLM"/>
    <property type="match status" value="1"/>
</dbReference>
<comment type="subcellular location">
    <subcellularLocation>
        <location evidence="2">Nucleus</location>
    </subcellularLocation>
</comment>
<evidence type="ECO:0000256" key="7">
    <source>
        <dbReference type="ARBA" id="ARBA00022763"/>
    </source>
</evidence>
<dbReference type="SMART" id="SM00487">
    <property type="entry name" value="DEXDc"/>
    <property type="match status" value="1"/>
</dbReference>
<dbReference type="GO" id="GO:0046872">
    <property type="term" value="F:metal ion binding"/>
    <property type="evidence" value="ECO:0007669"/>
    <property type="project" value="UniProtKB-KW"/>
</dbReference>
<dbReference type="InterPro" id="IPR001650">
    <property type="entry name" value="Helicase_C-like"/>
</dbReference>
<feature type="region of interest" description="Disordered" evidence="19">
    <location>
        <begin position="212"/>
        <end position="274"/>
    </location>
</feature>
<dbReference type="VEuPathDB" id="FungiDB:CPAG_01804"/>
<dbReference type="InterPro" id="IPR018982">
    <property type="entry name" value="RQC_domain"/>
</dbReference>
<dbReference type="InterPro" id="IPR044876">
    <property type="entry name" value="HRDC_dom_sf"/>
</dbReference>
<keyword evidence="4" id="KW-0235">DNA replication</keyword>
<evidence type="ECO:0000256" key="9">
    <source>
        <dbReference type="ARBA" id="ARBA00022806"/>
    </source>
</evidence>
<feature type="compositionally biased region" description="Acidic residues" evidence="19">
    <location>
        <begin position="1291"/>
        <end position="1304"/>
    </location>
</feature>
<reference evidence="24" key="3">
    <citation type="journal article" date="2010" name="Genome Res.">
        <title>Population genomic sequencing of Coccidioides fungi reveals recent hybridization and transposon control.</title>
        <authorList>
            <person name="Neafsey D.E."/>
            <person name="Barker B.M."/>
            <person name="Sharpton T.J."/>
            <person name="Stajich J.E."/>
            <person name="Park D.J."/>
            <person name="Whiston E."/>
            <person name="Hung C.-Y."/>
            <person name="McMahan C."/>
            <person name="White J."/>
            <person name="Sykes S."/>
            <person name="Heiman D."/>
            <person name="Young S."/>
            <person name="Zeng Q."/>
            <person name="Abouelleil A."/>
            <person name="Aftuck L."/>
            <person name="Bessette D."/>
            <person name="Brown A."/>
            <person name="FitzGerald M."/>
            <person name="Lui A."/>
            <person name="Macdonald J.P."/>
            <person name="Priest M."/>
            <person name="Orbach M.J."/>
            <person name="Galgiani J.N."/>
            <person name="Kirkland T.N."/>
            <person name="Cole G.T."/>
            <person name="Birren B.W."/>
            <person name="Henn M.R."/>
            <person name="Taylor J.W."/>
            <person name="Rounsley S.D."/>
        </authorList>
    </citation>
    <scope>NUCLEOTIDE SEQUENCE [LARGE SCALE GENOMIC DNA]</scope>
    <source>
        <strain evidence="24">RMSCC 3488</strain>
    </source>
</reference>
<dbReference type="Pfam" id="PF16124">
    <property type="entry name" value="RecQ_Zn_bind"/>
    <property type="match status" value="1"/>
</dbReference>
<dbReference type="InterPro" id="IPR036390">
    <property type="entry name" value="WH_DNA-bd_sf"/>
</dbReference>
<dbReference type="Gene3D" id="3.40.50.300">
    <property type="entry name" value="P-loop containing nucleotide triphosphate hydrolases"/>
    <property type="match status" value="2"/>
</dbReference>
<gene>
    <name evidence="23" type="ORF">CPAG_01804</name>
</gene>
<keyword evidence="13" id="KW-0234">DNA repair</keyword>
<feature type="domain" description="HRDC" evidence="20">
    <location>
        <begin position="1336"/>
        <end position="1419"/>
    </location>
</feature>
<evidence type="ECO:0000256" key="10">
    <source>
        <dbReference type="ARBA" id="ARBA00022833"/>
    </source>
</evidence>
<dbReference type="InterPro" id="IPR010997">
    <property type="entry name" value="HRDC-like_sf"/>
</dbReference>
<dbReference type="SUPFAM" id="SSF46785">
    <property type="entry name" value="Winged helix' DNA-binding domain"/>
    <property type="match status" value="1"/>
</dbReference>
<keyword evidence="6" id="KW-0547">Nucleotide-binding</keyword>
<protein>
    <recommendedName>
        <fullName evidence="18">RecQ-like DNA helicase BLM</fullName>
        <ecNumber evidence="17">5.6.2.4</ecNumber>
    </recommendedName>
</protein>
<dbReference type="InterPro" id="IPR011545">
    <property type="entry name" value="DEAD/DEAH_box_helicase_dom"/>
</dbReference>
<evidence type="ECO:0000256" key="6">
    <source>
        <dbReference type="ARBA" id="ARBA00022741"/>
    </source>
</evidence>
<dbReference type="OrthoDB" id="10261556at2759"/>
<feature type="compositionally biased region" description="Polar residues" evidence="19">
    <location>
        <begin position="1488"/>
        <end position="1500"/>
    </location>
</feature>
<keyword evidence="11" id="KW-0067">ATP-binding</keyword>
<feature type="region of interest" description="Disordered" evidence="19">
    <location>
        <begin position="29"/>
        <end position="93"/>
    </location>
</feature>
<organism evidence="23 24">
    <name type="scientific">Coccidioides posadasii RMSCC 3488</name>
    <dbReference type="NCBI Taxonomy" id="454284"/>
    <lineage>
        <taxon>Eukaryota</taxon>
        <taxon>Fungi</taxon>
        <taxon>Dikarya</taxon>
        <taxon>Ascomycota</taxon>
        <taxon>Pezizomycotina</taxon>
        <taxon>Eurotiomycetes</taxon>
        <taxon>Eurotiomycetidae</taxon>
        <taxon>Onygenales</taxon>
        <taxon>Onygenaceae</taxon>
        <taxon>Coccidioides</taxon>
    </lineage>
</organism>
<comment type="similarity">
    <text evidence="3">Belongs to the helicase family. RecQ subfamily.</text>
</comment>
<feature type="domain" description="Helicase ATP-binding" evidence="21">
    <location>
        <begin position="718"/>
        <end position="899"/>
    </location>
</feature>
<evidence type="ECO:0000256" key="14">
    <source>
        <dbReference type="ARBA" id="ARBA00023235"/>
    </source>
</evidence>
<dbReference type="InterPro" id="IPR014001">
    <property type="entry name" value="Helicase_ATP-bd"/>
</dbReference>
<keyword evidence="12" id="KW-0238">DNA-binding</keyword>
<dbReference type="Pfam" id="PF00270">
    <property type="entry name" value="DEAD"/>
    <property type="match status" value="1"/>
</dbReference>
<evidence type="ECO:0000256" key="15">
    <source>
        <dbReference type="ARBA" id="ARBA00023242"/>
    </source>
</evidence>
<dbReference type="CDD" id="cd17920">
    <property type="entry name" value="DEXHc_RecQ"/>
    <property type="match status" value="1"/>
</dbReference>
<feature type="domain" description="Helicase C-terminal" evidence="22">
    <location>
        <begin position="919"/>
        <end position="1074"/>
    </location>
</feature>
<reference evidence="23 24" key="1">
    <citation type="submission" date="2007-06" db="EMBL/GenBank/DDBJ databases">
        <title>The Genome Sequence of Coccidioides posadasii RMSCC_3488.</title>
        <authorList>
            <consortium name="Coccidioides Genome Resources Consortium"/>
            <consortium name="The Broad Institute Genome Sequencing Platform"/>
            <person name="Henn M.R."/>
            <person name="Sykes S."/>
            <person name="Young S."/>
            <person name="Jaffe D."/>
            <person name="Berlin A."/>
            <person name="Alvarez P."/>
            <person name="Butler J."/>
            <person name="Gnerre S."/>
            <person name="Grabherr M."/>
            <person name="Mauceli E."/>
            <person name="Brockman W."/>
            <person name="Kodira C."/>
            <person name="Alvarado L."/>
            <person name="Zeng Q."/>
            <person name="Crawford M."/>
            <person name="Antoine C."/>
            <person name="Devon K."/>
            <person name="Galgiani J."/>
            <person name="Orsborn K."/>
            <person name="Lewis M.L."/>
            <person name="Nusbaum C."/>
            <person name="Galagan J."/>
            <person name="Birren B."/>
        </authorList>
    </citation>
    <scope>NUCLEOTIDE SEQUENCE [LARGE SCALE GENOMIC DNA]</scope>
    <source>
        <strain evidence="23 24">RMSCC 3488</strain>
    </source>
</reference>
<dbReference type="Gene3D" id="1.10.150.80">
    <property type="entry name" value="HRDC domain"/>
    <property type="match status" value="1"/>
</dbReference>
<accession>A0A0J6F5I9</accession>
<feature type="compositionally biased region" description="Basic and acidic residues" evidence="19">
    <location>
        <begin position="29"/>
        <end position="42"/>
    </location>
</feature>
<feature type="region of interest" description="Disordered" evidence="19">
    <location>
        <begin position="112"/>
        <end position="162"/>
    </location>
</feature>
<evidence type="ECO:0000256" key="12">
    <source>
        <dbReference type="ARBA" id="ARBA00023125"/>
    </source>
</evidence>
<evidence type="ECO:0000259" key="20">
    <source>
        <dbReference type="PROSITE" id="PS50967"/>
    </source>
</evidence>
<keyword evidence="7" id="KW-0227">DNA damage</keyword>
<keyword evidence="9 23" id="KW-0347">Helicase</keyword>
<dbReference type="InterPro" id="IPR027417">
    <property type="entry name" value="P-loop_NTPase"/>
</dbReference>
<evidence type="ECO:0000259" key="21">
    <source>
        <dbReference type="PROSITE" id="PS51192"/>
    </source>
</evidence>
<feature type="compositionally biased region" description="Basic and acidic residues" evidence="19">
    <location>
        <begin position="1514"/>
        <end position="1527"/>
    </location>
</feature>
<dbReference type="GO" id="GO:0000724">
    <property type="term" value="P:double-strand break repair via homologous recombination"/>
    <property type="evidence" value="ECO:0007669"/>
    <property type="project" value="TreeGrafter"/>
</dbReference>
<dbReference type="InterPro" id="IPR004589">
    <property type="entry name" value="DNA_helicase_ATP-dep_RecQ"/>
</dbReference>
<evidence type="ECO:0000256" key="17">
    <source>
        <dbReference type="ARBA" id="ARBA00034808"/>
    </source>
</evidence>
<evidence type="ECO:0000256" key="4">
    <source>
        <dbReference type="ARBA" id="ARBA00022705"/>
    </source>
</evidence>
<evidence type="ECO:0000313" key="24">
    <source>
        <dbReference type="Proteomes" id="UP000054567"/>
    </source>
</evidence>
<dbReference type="GO" id="GO:0009378">
    <property type="term" value="F:four-way junction helicase activity"/>
    <property type="evidence" value="ECO:0007669"/>
    <property type="project" value="TreeGrafter"/>
</dbReference>
<dbReference type="Pfam" id="PF00570">
    <property type="entry name" value="HRDC"/>
    <property type="match status" value="1"/>
</dbReference>
<comment type="cofactor">
    <cofactor evidence="1">
        <name>Zn(2+)</name>
        <dbReference type="ChEBI" id="CHEBI:29105"/>
    </cofactor>
</comment>
<dbReference type="NCBIfam" id="TIGR00614">
    <property type="entry name" value="recQ_fam"/>
    <property type="match status" value="1"/>
</dbReference>
<dbReference type="PROSITE" id="PS00690">
    <property type="entry name" value="DEAH_ATP_HELICASE"/>
    <property type="match status" value="1"/>
</dbReference>
<dbReference type="Pfam" id="PF00271">
    <property type="entry name" value="Helicase_C"/>
    <property type="match status" value="1"/>
</dbReference>
<dbReference type="GO" id="GO:0005737">
    <property type="term" value="C:cytoplasm"/>
    <property type="evidence" value="ECO:0007669"/>
    <property type="project" value="TreeGrafter"/>
</dbReference>
<feature type="compositionally biased region" description="Polar residues" evidence="19">
    <location>
        <begin position="253"/>
        <end position="266"/>
    </location>
</feature>
<dbReference type="GO" id="GO:0005694">
    <property type="term" value="C:chromosome"/>
    <property type="evidence" value="ECO:0007669"/>
    <property type="project" value="TreeGrafter"/>
</dbReference>
<proteinExistence type="inferred from homology"/>
<dbReference type="GO" id="GO:0005634">
    <property type="term" value="C:nucleus"/>
    <property type="evidence" value="ECO:0007669"/>
    <property type="project" value="UniProtKB-SubCell"/>
</dbReference>
<feature type="compositionally biased region" description="Acidic residues" evidence="19">
    <location>
        <begin position="1446"/>
        <end position="1455"/>
    </location>
</feature>
<dbReference type="GO" id="GO:0016787">
    <property type="term" value="F:hydrolase activity"/>
    <property type="evidence" value="ECO:0007669"/>
    <property type="project" value="UniProtKB-KW"/>
</dbReference>
<dbReference type="CDD" id="cd18794">
    <property type="entry name" value="SF2_C_RecQ"/>
    <property type="match status" value="1"/>
</dbReference>
<keyword evidence="10" id="KW-0862">Zinc</keyword>
<dbReference type="FunFam" id="3.40.50.300:FF:000537">
    <property type="entry name" value="Bloom syndrome RecQ-like helicase"/>
    <property type="match status" value="1"/>
</dbReference>
<evidence type="ECO:0000256" key="2">
    <source>
        <dbReference type="ARBA" id="ARBA00004123"/>
    </source>
</evidence>
<evidence type="ECO:0000256" key="18">
    <source>
        <dbReference type="ARBA" id="ARBA00073450"/>
    </source>
</evidence>
<dbReference type="InterPro" id="IPR002121">
    <property type="entry name" value="HRDC_dom"/>
</dbReference>
<evidence type="ECO:0000256" key="16">
    <source>
        <dbReference type="ARBA" id="ARBA00034617"/>
    </source>
</evidence>
<dbReference type="PROSITE" id="PS51192">
    <property type="entry name" value="HELICASE_ATP_BIND_1"/>
    <property type="match status" value="1"/>
</dbReference>
<keyword evidence="5" id="KW-0479">Metal-binding</keyword>
<dbReference type="GO" id="GO:0043138">
    <property type="term" value="F:3'-5' DNA helicase activity"/>
    <property type="evidence" value="ECO:0007669"/>
    <property type="project" value="UniProtKB-EC"/>
</dbReference>
<dbReference type="Pfam" id="PF09382">
    <property type="entry name" value="RQC"/>
    <property type="match status" value="1"/>
</dbReference>
<comment type="catalytic activity">
    <reaction evidence="16">
        <text>Couples ATP hydrolysis with the unwinding of duplex DNA by translocating in the 3'-5' direction.</text>
        <dbReference type="EC" id="5.6.2.4"/>
    </reaction>
</comment>
<reference evidence="24" key="2">
    <citation type="journal article" date="2009" name="Genome Res.">
        <title>Comparative genomic analyses of the human fungal pathogens Coccidioides and their relatives.</title>
        <authorList>
            <person name="Sharpton T.J."/>
            <person name="Stajich J.E."/>
            <person name="Rounsley S.D."/>
            <person name="Gardner M.J."/>
            <person name="Wortman J.R."/>
            <person name="Jordar V.S."/>
            <person name="Maiti R."/>
            <person name="Kodira C.D."/>
            <person name="Neafsey D.E."/>
            <person name="Zeng Q."/>
            <person name="Hung C.-Y."/>
            <person name="McMahan C."/>
            <person name="Muszewska A."/>
            <person name="Grynberg M."/>
            <person name="Mandel M.A."/>
            <person name="Kellner E.M."/>
            <person name="Barker B.M."/>
            <person name="Galgiani J.N."/>
            <person name="Orbach M.J."/>
            <person name="Kirkland T.N."/>
            <person name="Cole G.T."/>
            <person name="Henn M.R."/>
            <person name="Birren B.W."/>
            <person name="Taylor J.W."/>
        </authorList>
    </citation>
    <scope>NUCLEOTIDE SEQUENCE [LARGE SCALE GENOMIC DNA]</scope>
    <source>
        <strain evidence="24">RMSCC 3488</strain>
    </source>
</reference>
<evidence type="ECO:0000256" key="5">
    <source>
        <dbReference type="ARBA" id="ARBA00022723"/>
    </source>
</evidence>